<dbReference type="EMBL" id="JAHYIQ010000042">
    <property type="protein sequence ID" value="KAK1118607.1"/>
    <property type="molecule type" value="Genomic_DNA"/>
</dbReference>
<evidence type="ECO:0000313" key="1">
    <source>
        <dbReference type="EMBL" id="KAK1118607.1"/>
    </source>
</evidence>
<evidence type="ECO:0000313" key="2">
    <source>
        <dbReference type="Proteomes" id="UP001177670"/>
    </source>
</evidence>
<protein>
    <submittedName>
        <fullName evidence="1">Uncharacterized protein</fullName>
    </submittedName>
</protein>
<name>A0AA40FGJ4_9HYME</name>
<dbReference type="AlphaFoldDB" id="A0AA40FGJ4"/>
<reference evidence="1" key="1">
    <citation type="submission" date="2021-10" db="EMBL/GenBank/DDBJ databases">
        <title>Melipona bicolor Genome sequencing and assembly.</title>
        <authorList>
            <person name="Araujo N.S."/>
            <person name="Arias M.C."/>
        </authorList>
    </citation>
    <scope>NUCLEOTIDE SEQUENCE</scope>
    <source>
        <strain evidence="1">USP_2M_L1-L4_2017</strain>
        <tissue evidence="1">Whole body</tissue>
    </source>
</reference>
<organism evidence="1 2">
    <name type="scientific">Melipona bicolor</name>
    <dbReference type="NCBI Taxonomy" id="60889"/>
    <lineage>
        <taxon>Eukaryota</taxon>
        <taxon>Metazoa</taxon>
        <taxon>Ecdysozoa</taxon>
        <taxon>Arthropoda</taxon>
        <taxon>Hexapoda</taxon>
        <taxon>Insecta</taxon>
        <taxon>Pterygota</taxon>
        <taxon>Neoptera</taxon>
        <taxon>Endopterygota</taxon>
        <taxon>Hymenoptera</taxon>
        <taxon>Apocrita</taxon>
        <taxon>Aculeata</taxon>
        <taxon>Apoidea</taxon>
        <taxon>Anthophila</taxon>
        <taxon>Apidae</taxon>
        <taxon>Melipona</taxon>
    </lineage>
</organism>
<keyword evidence="2" id="KW-1185">Reference proteome</keyword>
<gene>
    <name evidence="1" type="ORF">K0M31_014913</name>
</gene>
<accession>A0AA40FGJ4</accession>
<dbReference type="Proteomes" id="UP001177670">
    <property type="component" value="Unassembled WGS sequence"/>
</dbReference>
<proteinExistence type="predicted"/>
<comment type="caution">
    <text evidence="1">The sequence shown here is derived from an EMBL/GenBank/DDBJ whole genome shotgun (WGS) entry which is preliminary data.</text>
</comment>
<sequence>MFSFGKIVLFFKILHVRRVRDFSRKENPRSSTIEERYEVERTSSRLPFFWDRFQFQRGEDRSRSHAVQPAQTLSAFLFQPLYASTPRSFLPTNPAVQRSRATPSV</sequence>